<protein>
    <recommendedName>
        <fullName evidence="3">Na(+)-translocating NADH-quinone reductase subunit F</fullName>
    </recommendedName>
</protein>
<dbReference type="EMBL" id="FNNJ01000001">
    <property type="protein sequence ID" value="SDW37001.1"/>
    <property type="molecule type" value="Genomic_DNA"/>
</dbReference>
<name>A0A1H2SZG0_9FLAO</name>
<dbReference type="OrthoDB" id="1119552at2"/>
<keyword evidence="2" id="KW-1185">Reference proteome</keyword>
<sequence>MSRPLTDQELHNLAMNIVGKELETRGFEFLAVNSQLKKHPQFVCIDKSNNQFFVIVKASEITEKPIGYDVVWMETFKAHARKQNSKVLFAGVGLGSKKNKLQRPLLNEEYLLQYDGIERLDVELN</sequence>
<dbReference type="AlphaFoldDB" id="A0A1H2SZG0"/>
<gene>
    <name evidence="1" type="ORF">SAMN05444411_101589</name>
</gene>
<dbReference type="RefSeq" id="WP_090119520.1">
    <property type="nucleotide sequence ID" value="NZ_FNNJ01000001.1"/>
</dbReference>
<proteinExistence type="predicted"/>
<evidence type="ECO:0000313" key="2">
    <source>
        <dbReference type="Proteomes" id="UP000199595"/>
    </source>
</evidence>
<accession>A0A1H2SZG0</accession>
<evidence type="ECO:0000313" key="1">
    <source>
        <dbReference type="EMBL" id="SDW37001.1"/>
    </source>
</evidence>
<organism evidence="1 2">
    <name type="scientific">Lutibacter oricola</name>
    <dbReference type="NCBI Taxonomy" id="762486"/>
    <lineage>
        <taxon>Bacteria</taxon>
        <taxon>Pseudomonadati</taxon>
        <taxon>Bacteroidota</taxon>
        <taxon>Flavobacteriia</taxon>
        <taxon>Flavobacteriales</taxon>
        <taxon>Flavobacteriaceae</taxon>
        <taxon>Lutibacter</taxon>
    </lineage>
</organism>
<reference evidence="2" key="1">
    <citation type="submission" date="2016-10" db="EMBL/GenBank/DDBJ databases">
        <authorList>
            <person name="Varghese N."/>
            <person name="Submissions S."/>
        </authorList>
    </citation>
    <scope>NUCLEOTIDE SEQUENCE [LARGE SCALE GENOMIC DNA]</scope>
    <source>
        <strain evidence="2">DSM 24956</strain>
    </source>
</reference>
<evidence type="ECO:0008006" key="3">
    <source>
        <dbReference type="Google" id="ProtNLM"/>
    </source>
</evidence>
<dbReference type="STRING" id="762486.SAMN05444411_101589"/>
<dbReference type="Proteomes" id="UP000199595">
    <property type="component" value="Unassembled WGS sequence"/>
</dbReference>